<keyword evidence="3" id="KW-1185">Reference proteome</keyword>
<dbReference type="AlphaFoldDB" id="A0A8D5FHW7"/>
<organism evidence="2 3">
    <name type="scientific">Desulfomarina profundi</name>
    <dbReference type="NCBI Taxonomy" id="2772557"/>
    <lineage>
        <taxon>Bacteria</taxon>
        <taxon>Pseudomonadati</taxon>
        <taxon>Thermodesulfobacteriota</taxon>
        <taxon>Desulfobulbia</taxon>
        <taxon>Desulfobulbales</taxon>
        <taxon>Desulfobulbaceae</taxon>
        <taxon>Desulfomarina</taxon>
    </lineage>
</organism>
<sequence>MKKINKNFNPLSITGKNEKGFVLVAALSVLVVLSLVGLAGMNTSNVEKNIAQNINLAEKTFYGADGGTEVGIEMIEWNIACPLGFNKAGLSSASPSPVIFYNIGGVQVADPKLAYREDFTVLPWNPTVIGLPAGTAITQNDFPSDGARNIRIPENMANATDNAPHTNIALFGQTSLSAGGSITMASGYEGKGKGAAGGGSVINYQVFSQKLGLSNSVAVIRLGWRHLVGMEGECRPY</sequence>
<evidence type="ECO:0000313" key="2">
    <source>
        <dbReference type="EMBL" id="BCL61000.1"/>
    </source>
</evidence>
<dbReference type="EMBL" id="AP024086">
    <property type="protein sequence ID" value="BCL61000.1"/>
    <property type="molecule type" value="Genomic_DNA"/>
</dbReference>
<name>A0A8D5FHW7_9BACT</name>
<keyword evidence="1" id="KW-0472">Membrane</keyword>
<gene>
    <name evidence="2" type="ORF">DGMP_16930</name>
</gene>
<evidence type="ECO:0000256" key="1">
    <source>
        <dbReference type="SAM" id="Phobius"/>
    </source>
</evidence>
<dbReference type="Proteomes" id="UP000826725">
    <property type="component" value="Chromosome"/>
</dbReference>
<dbReference type="RefSeq" id="WP_228857071.1">
    <property type="nucleotide sequence ID" value="NZ_AP024086.1"/>
</dbReference>
<evidence type="ECO:0008006" key="4">
    <source>
        <dbReference type="Google" id="ProtNLM"/>
    </source>
</evidence>
<keyword evidence="1" id="KW-1133">Transmembrane helix</keyword>
<proteinExistence type="predicted"/>
<dbReference type="KEGG" id="dbk:DGMP_16930"/>
<keyword evidence="1" id="KW-0812">Transmembrane</keyword>
<feature type="transmembrane region" description="Helical" evidence="1">
    <location>
        <begin position="21"/>
        <end position="41"/>
    </location>
</feature>
<evidence type="ECO:0000313" key="3">
    <source>
        <dbReference type="Proteomes" id="UP000826725"/>
    </source>
</evidence>
<protein>
    <recommendedName>
        <fullName evidence="4">Type 4 fimbrial biogenesis protein PilX N-terminal domain-containing protein</fullName>
    </recommendedName>
</protein>
<accession>A0A8D5FHW7</accession>
<reference evidence="2" key="1">
    <citation type="submission" date="2020-09" db="EMBL/GenBank/DDBJ databases">
        <title>Desulfogranum mesoprofundum gen. nov., sp. nov., a novel mesophilic, sulfate-reducing chemolithoautotroph isolated from a deep-sea hydrothermal vent chimney in the Suiyo Seamount.</title>
        <authorList>
            <person name="Hashimoto Y."/>
            <person name="Nakagawa S."/>
        </authorList>
    </citation>
    <scope>NUCLEOTIDE SEQUENCE</scope>
    <source>
        <strain evidence="2">KT2</strain>
    </source>
</reference>